<evidence type="ECO:0000256" key="1">
    <source>
        <dbReference type="SAM" id="MobiDB-lite"/>
    </source>
</evidence>
<organism evidence="2 3">
    <name type="scientific">Viridibacterium curvum</name>
    <dbReference type="NCBI Taxonomy" id="1101404"/>
    <lineage>
        <taxon>Bacteria</taxon>
        <taxon>Pseudomonadati</taxon>
        <taxon>Pseudomonadota</taxon>
        <taxon>Betaproteobacteria</taxon>
        <taxon>Rhodocyclales</taxon>
        <taxon>Rhodocyclaceae</taxon>
        <taxon>Viridibacterium</taxon>
    </lineage>
</organism>
<sequence>MQGHHQDANAHPHAKVSLWCYKENSKDDDDSPEQERSEIPEPAPLLAGGIRYEAISWGKARWLGQNGGHIAAINVASDAELWLLQVYEIAYDDELEEDTAGSRHAPT</sequence>
<comment type="caution">
    <text evidence="2">The sequence shown here is derived from an EMBL/GenBank/DDBJ whole genome shotgun (WGS) entry which is preliminary data.</text>
</comment>
<feature type="region of interest" description="Disordered" evidence="1">
    <location>
        <begin position="19"/>
        <end position="44"/>
    </location>
</feature>
<gene>
    <name evidence="2" type="ORF">GCM10025770_26550</name>
</gene>
<dbReference type="Proteomes" id="UP001500547">
    <property type="component" value="Unassembled WGS sequence"/>
</dbReference>
<reference evidence="3" key="1">
    <citation type="journal article" date="2019" name="Int. J. Syst. Evol. Microbiol.">
        <title>The Global Catalogue of Microorganisms (GCM) 10K type strain sequencing project: providing services to taxonomists for standard genome sequencing and annotation.</title>
        <authorList>
            <consortium name="The Broad Institute Genomics Platform"/>
            <consortium name="The Broad Institute Genome Sequencing Center for Infectious Disease"/>
            <person name="Wu L."/>
            <person name="Ma J."/>
        </authorList>
    </citation>
    <scope>NUCLEOTIDE SEQUENCE [LARGE SCALE GENOMIC DNA]</scope>
    <source>
        <strain evidence="3">JCM 18715</strain>
    </source>
</reference>
<name>A0ABP9QUP0_9RHOO</name>
<accession>A0ABP9QUP0</accession>
<proteinExistence type="predicted"/>
<dbReference type="EMBL" id="BAABLD010000008">
    <property type="protein sequence ID" value="GAA5167608.1"/>
    <property type="molecule type" value="Genomic_DNA"/>
</dbReference>
<keyword evidence="3" id="KW-1185">Reference proteome</keyword>
<protein>
    <submittedName>
        <fullName evidence="2">Uncharacterized protein</fullName>
    </submittedName>
</protein>
<evidence type="ECO:0000313" key="3">
    <source>
        <dbReference type="Proteomes" id="UP001500547"/>
    </source>
</evidence>
<evidence type="ECO:0000313" key="2">
    <source>
        <dbReference type="EMBL" id="GAA5167608.1"/>
    </source>
</evidence>